<keyword evidence="1" id="KW-0418">Kinase</keyword>
<dbReference type="Proteomes" id="UP000037175">
    <property type="component" value="Unassembled WGS sequence"/>
</dbReference>
<comment type="caution">
    <text evidence="3">The sequence shown here is derived from an EMBL/GenBank/DDBJ whole genome shotgun (WGS) entry which is preliminary data.</text>
</comment>
<dbReference type="EMBL" id="LGTE01000008">
    <property type="protein sequence ID" value="KNZ69804.1"/>
    <property type="molecule type" value="Genomic_DNA"/>
</dbReference>
<dbReference type="PANTHER" id="PTHR35526:SF3">
    <property type="entry name" value="ANTI-SIGMA-F FACTOR RSBW"/>
    <property type="match status" value="1"/>
</dbReference>
<evidence type="ECO:0000313" key="4">
    <source>
        <dbReference type="Proteomes" id="UP000037175"/>
    </source>
</evidence>
<proteinExistence type="predicted"/>
<dbReference type="RefSeq" id="WP_052217536.1">
    <property type="nucleotide sequence ID" value="NZ_LGTE01000008.1"/>
</dbReference>
<keyword evidence="3" id="KW-0378">Hydrolase</keyword>
<dbReference type="GO" id="GO:0016787">
    <property type="term" value="F:hydrolase activity"/>
    <property type="evidence" value="ECO:0007669"/>
    <property type="project" value="UniProtKB-KW"/>
</dbReference>
<sequence>MIECKKCKKNSETACADCYSLIDGGLLRRKLDYSKNIILESPEGEKYPGELFMVSPVSLGIKCQVPSGKHYTINLQENLQVKVQKISDRGKFDYHGFDIIEVRRQGECSYRLNNDEYMTLTMSDEQLVEKITESLPDNVKGIVFERLTKELEKAKILDSLQVGQVFKYQKDTFKPLNKRAGPLSLPVQDLVKVAKKCCRTGEPMREVLLVGDKMYDAHAIPFDYDTGGLLVLDVTAVLEKEREIKKKEKRVYREVIEAVTCGKLLLAEREEIAAYMAVGTTVLSANFCKPEDLDSVRRKIERIFNKCGIDQKEITVLLICISEALTNAVKHADGGTCKVNILSNGFRIEVSDTGPGIAMENLPKATLMKNFSTKQSLGCGFTIMLKYADRLILSTGIEGTTLIIEKSCILPVEISLNDSMDKLT</sequence>
<dbReference type="SMART" id="SM00387">
    <property type="entry name" value="HATPase_c"/>
    <property type="match status" value="1"/>
</dbReference>
<dbReference type="CDD" id="cd16936">
    <property type="entry name" value="HATPase_RsbW-like"/>
    <property type="match status" value="1"/>
</dbReference>
<name>A0A0L6W3Z0_9FIRM</name>
<dbReference type="AlphaFoldDB" id="A0A0L6W3Z0"/>
<accession>A0A0L6W3Z0</accession>
<dbReference type="InterPro" id="IPR003594">
    <property type="entry name" value="HATPase_dom"/>
</dbReference>
<dbReference type="Gene3D" id="3.30.565.10">
    <property type="entry name" value="Histidine kinase-like ATPase, C-terminal domain"/>
    <property type="match status" value="1"/>
</dbReference>
<dbReference type="InterPro" id="IPR050267">
    <property type="entry name" value="Anti-sigma-factor_SerPK"/>
</dbReference>
<dbReference type="Pfam" id="PF13581">
    <property type="entry name" value="HATPase_c_2"/>
    <property type="match status" value="1"/>
</dbReference>
<dbReference type="GO" id="GO:0004674">
    <property type="term" value="F:protein serine/threonine kinase activity"/>
    <property type="evidence" value="ECO:0007669"/>
    <property type="project" value="UniProtKB-KW"/>
</dbReference>
<organism evidence="3 4">
    <name type="scientific">Thermincola ferriacetica</name>
    <dbReference type="NCBI Taxonomy" id="281456"/>
    <lineage>
        <taxon>Bacteria</taxon>
        <taxon>Bacillati</taxon>
        <taxon>Bacillota</taxon>
        <taxon>Clostridia</taxon>
        <taxon>Eubacteriales</taxon>
        <taxon>Thermincolaceae</taxon>
        <taxon>Thermincola</taxon>
    </lineage>
</organism>
<evidence type="ECO:0000259" key="2">
    <source>
        <dbReference type="SMART" id="SM00387"/>
    </source>
</evidence>
<evidence type="ECO:0000256" key="1">
    <source>
        <dbReference type="ARBA" id="ARBA00022527"/>
    </source>
</evidence>
<keyword evidence="4" id="KW-1185">Reference proteome</keyword>
<reference evidence="4" key="1">
    <citation type="submission" date="2015-07" db="EMBL/GenBank/DDBJ databases">
        <title>Complete Genome of Thermincola ferriacetica strain Z-0001T.</title>
        <authorList>
            <person name="Lusk B."/>
            <person name="Badalamenti J.P."/>
            <person name="Parameswaran P."/>
            <person name="Bond D.R."/>
            <person name="Torres C.I."/>
        </authorList>
    </citation>
    <scope>NUCLEOTIDE SEQUENCE [LARGE SCALE GENOMIC DNA]</scope>
    <source>
        <strain evidence="4">Z-0001</strain>
    </source>
</reference>
<dbReference type="PANTHER" id="PTHR35526">
    <property type="entry name" value="ANTI-SIGMA-F FACTOR RSBW-RELATED"/>
    <property type="match status" value="1"/>
</dbReference>
<feature type="domain" description="Histidine kinase/HSP90-like ATPase" evidence="2">
    <location>
        <begin position="312"/>
        <end position="410"/>
    </location>
</feature>
<evidence type="ECO:0000313" key="3">
    <source>
        <dbReference type="EMBL" id="KNZ69804.1"/>
    </source>
</evidence>
<keyword evidence="1" id="KW-0723">Serine/threonine-protein kinase</keyword>
<protein>
    <submittedName>
        <fullName evidence="3">Metal dependent phosphohydrolase</fullName>
    </submittedName>
</protein>
<dbReference type="SUPFAM" id="SSF55874">
    <property type="entry name" value="ATPase domain of HSP90 chaperone/DNA topoisomerase II/histidine kinase"/>
    <property type="match status" value="1"/>
</dbReference>
<dbReference type="InterPro" id="IPR036890">
    <property type="entry name" value="HATPase_C_sf"/>
</dbReference>
<gene>
    <name evidence="3" type="ORF">Tfer_1414</name>
</gene>
<keyword evidence="1" id="KW-0808">Transferase</keyword>